<dbReference type="PROSITE" id="PS51257">
    <property type="entry name" value="PROKAR_LIPOPROTEIN"/>
    <property type="match status" value="1"/>
</dbReference>
<feature type="transmembrane region" description="Helical" evidence="5">
    <location>
        <begin position="136"/>
        <end position="160"/>
    </location>
</feature>
<sequence>MPSHLRPDASKNFVGDFTFHHFNMILSGACTGVTCLVIFTVMARHATHLSDPHQQLKIMRIATLFPLYTLYSFLSICFPNAYVYMVGWTKVFQGVALYWFLMLLCDFLAPNDRHRVEFFASLSIPKRYGRTKTTNGLLWLKHTWYLVLQYPIVTFVLAIVQSITQAQGIYCLEGKGAHFSHLYITVIEILSLAVAMTSILRFHSNLKSYMQEHKPMMKLLAFKMVVGLEFLEQIIFMILNSTGTLKISDTMTYADIIIGLPTLIICLQVVPFALLFYYAYSLKPYTTLNVRRVGDSQQYLTEVDSETGSPHVKRYQGGPLGIHAWLALFNPVEFFRDIKSTFNMFRDTKMEQSGLGKA</sequence>
<name>A0A7H8R1U0_TALRU</name>
<keyword evidence="3 5" id="KW-1133">Transmembrane helix</keyword>
<feature type="transmembrane region" description="Helical" evidence="5">
    <location>
        <begin position="20"/>
        <end position="43"/>
    </location>
</feature>
<evidence type="ECO:0008006" key="8">
    <source>
        <dbReference type="Google" id="ProtNLM"/>
    </source>
</evidence>
<keyword evidence="2 5" id="KW-0812">Transmembrane</keyword>
<comment type="subcellular location">
    <subcellularLocation>
        <location evidence="1">Membrane</location>
        <topology evidence="1">Multi-pass membrane protein</topology>
    </subcellularLocation>
</comment>
<protein>
    <recommendedName>
        <fullName evidence="8">DUF300-domain-containing protein</fullName>
    </recommendedName>
</protein>
<accession>A0A7H8R1U0</accession>
<dbReference type="SMART" id="SM01417">
    <property type="entry name" value="Solute_trans_a"/>
    <property type="match status" value="1"/>
</dbReference>
<keyword evidence="4 5" id="KW-0472">Membrane</keyword>
<dbReference type="RefSeq" id="XP_035346203.1">
    <property type="nucleotide sequence ID" value="XM_035490310.1"/>
</dbReference>
<feature type="transmembrane region" description="Helical" evidence="5">
    <location>
        <begin position="180"/>
        <end position="200"/>
    </location>
</feature>
<dbReference type="GO" id="GO:0016020">
    <property type="term" value="C:membrane"/>
    <property type="evidence" value="ECO:0007669"/>
    <property type="project" value="UniProtKB-SubCell"/>
</dbReference>
<dbReference type="OrthoDB" id="5348404at2759"/>
<organism evidence="6 7">
    <name type="scientific">Talaromyces rugulosus</name>
    <name type="common">Penicillium rugulosum</name>
    <dbReference type="NCBI Taxonomy" id="121627"/>
    <lineage>
        <taxon>Eukaryota</taxon>
        <taxon>Fungi</taxon>
        <taxon>Dikarya</taxon>
        <taxon>Ascomycota</taxon>
        <taxon>Pezizomycotina</taxon>
        <taxon>Eurotiomycetes</taxon>
        <taxon>Eurotiomycetidae</taxon>
        <taxon>Eurotiales</taxon>
        <taxon>Trichocomaceae</taxon>
        <taxon>Talaromyces</taxon>
        <taxon>Talaromyces sect. Islandici</taxon>
    </lineage>
</organism>
<evidence type="ECO:0000256" key="1">
    <source>
        <dbReference type="ARBA" id="ARBA00004141"/>
    </source>
</evidence>
<evidence type="ECO:0000256" key="3">
    <source>
        <dbReference type="ARBA" id="ARBA00022989"/>
    </source>
</evidence>
<dbReference type="Proteomes" id="UP000509510">
    <property type="component" value="Chromosome IV"/>
</dbReference>
<dbReference type="PANTHER" id="PTHR23423">
    <property type="entry name" value="ORGANIC SOLUTE TRANSPORTER-RELATED"/>
    <property type="match status" value="1"/>
</dbReference>
<feature type="transmembrane region" description="Helical" evidence="5">
    <location>
        <begin position="64"/>
        <end position="85"/>
    </location>
</feature>
<dbReference type="KEGG" id="trg:TRUGW13939_07168"/>
<reference evidence="7" key="1">
    <citation type="submission" date="2020-06" db="EMBL/GenBank/DDBJ databases">
        <title>A chromosome-scale genome assembly of Talaromyces rugulosus W13939.</title>
        <authorList>
            <person name="Wang B."/>
            <person name="Guo L."/>
            <person name="Ye K."/>
            <person name="Wang L."/>
        </authorList>
    </citation>
    <scope>NUCLEOTIDE SEQUENCE [LARGE SCALE GENOMIC DNA]</scope>
    <source>
        <strain evidence="7">W13939</strain>
    </source>
</reference>
<feature type="transmembrane region" description="Helical" evidence="5">
    <location>
        <begin position="91"/>
        <end position="109"/>
    </location>
</feature>
<evidence type="ECO:0000256" key="4">
    <source>
        <dbReference type="ARBA" id="ARBA00023136"/>
    </source>
</evidence>
<feature type="transmembrane region" description="Helical" evidence="5">
    <location>
        <begin position="251"/>
        <end position="278"/>
    </location>
</feature>
<dbReference type="InterPro" id="IPR005178">
    <property type="entry name" value="Ostalpha/TMEM184C"/>
</dbReference>
<dbReference type="GeneID" id="55994661"/>
<keyword evidence="7" id="KW-1185">Reference proteome</keyword>
<gene>
    <name evidence="6" type="ORF">TRUGW13939_07168</name>
</gene>
<evidence type="ECO:0000256" key="2">
    <source>
        <dbReference type="ARBA" id="ARBA00022692"/>
    </source>
</evidence>
<proteinExistence type="predicted"/>
<evidence type="ECO:0000313" key="7">
    <source>
        <dbReference type="Proteomes" id="UP000509510"/>
    </source>
</evidence>
<evidence type="ECO:0000313" key="6">
    <source>
        <dbReference type="EMBL" id="QKX60026.1"/>
    </source>
</evidence>
<feature type="transmembrane region" description="Helical" evidence="5">
    <location>
        <begin position="220"/>
        <end position="239"/>
    </location>
</feature>
<evidence type="ECO:0000256" key="5">
    <source>
        <dbReference type="SAM" id="Phobius"/>
    </source>
</evidence>
<dbReference type="Pfam" id="PF03619">
    <property type="entry name" value="Solute_trans_a"/>
    <property type="match status" value="1"/>
</dbReference>
<dbReference type="AlphaFoldDB" id="A0A7H8R1U0"/>
<dbReference type="EMBL" id="CP055901">
    <property type="protein sequence ID" value="QKX60026.1"/>
    <property type="molecule type" value="Genomic_DNA"/>
</dbReference>